<accession>A0AAD9UC45</accession>
<dbReference type="SUPFAM" id="SSF53448">
    <property type="entry name" value="Nucleotide-diphospho-sugar transferases"/>
    <property type="match status" value="1"/>
</dbReference>
<evidence type="ECO:0000313" key="2">
    <source>
        <dbReference type="Proteomes" id="UP001209878"/>
    </source>
</evidence>
<dbReference type="InterPro" id="IPR029044">
    <property type="entry name" value="Nucleotide-diphossugar_trans"/>
</dbReference>
<evidence type="ECO:0000313" key="1">
    <source>
        <dbReference type="EMBL" id="KAK2184067.1"/>
    </source>
</evidence>
<dbReference type="Pfam" id="PF04488">
    <property type="entry name" value="Gly_transf_sug"/>
    <property type="match status" value="1"/>
</dbReference>
<dbReference type="PANTHER" id="PTHR46830">
    <property type="entry name" value="TRANSFERASE, PUTATIVE-RELATED"/>
    <property type="match status" value="1"/>
</dbReference>
<proteinExistence type="predicted"/>
<protein>
    <recommendedName>
        <fullName evidence="3">Glycosyltransferase</fullName>
    </recommendedName>
</protein>
<dbReference type="AlphaFoldDB" id="A0AAD9UC45"/>
<sequence length="297" mass="34924">MRCGEQDFLNLIRVQGGAEPKLLSARTEPVKEGLYGDRREYVVPNIVHFIWFHHPLEFKFRTYLTYLSVYKFIKPHYILLHGDVTPTGYWWNRTVADVPNIYHVHVDDKKSMFGQNFAYPSQHSDVLRLYVILDYGGIYLDHDAIVVKSFNPLRKFDLTIGRESDYSLNGGVMLGRQGAPFLQLWLETYRSPNLNLKKWGYDSVRMAHHIWEYFPHLVHVEETSLAHPNYLDPQNYYRDPYDWSGNYAVHLMREQIAKIPNDPKSLKGYDCLLGQVMRLVYFGDQKLLSNVTWKGMK</sequence>
<dbReference type="PANTHER" id="PTHR46830:SF1">
    <property type="entry name" value="ALPHA-1,4-N-ACETYLGLUCOSAMINYLTRANSFERASE"/>
    <property type="match status" value="1"/>
</dbReference>
<gene>
    <name evidence="1" type="ORF">NP493_285g03034</name>
</gene>
<dbReference type="InterPro" id="IPR007577">
    <property type="entry name" value="GlycoTrfase_DXD_sugar-bd_CS"/>
</dbReference>
<name>A0AAD9UC45_RIDPI</name>
<organism evidence="1 2">
    <name type="scientific">Ridgeia piscesae</name>
    <name type="common">Tubeworm</name>
    <dbReference type="NCBI Taxonomy" id="27915"/>
    <lineage>
        <taxon>Eukaryota</taxon>
        <taxon>Metazoa</taxon>
        <taxon>Spiralia</taxon>
        <taxon>Lophotrochozoa</taxon>
        <taxon>Annelida</taxon>
        <taxon>Polychaeta</taxon>
        <taxon>Sedentaria</taxon>
        <taxon>Canalipalpata</taxon>
        <taxon>Sabellida</taxon>
        <taxon>Siboglinidae</taxon>
        <taxon>Ridgeia</taxon>
    </lineage>
</organism>
<keyword evidence="2" id="KW-1185">Reference proteome</keyword>
<comment type="caution">
    <text evidence="1">The sequence shown here is derived from an EMBL/GenBank/DDBJ whole genome shotgun (WGS) entry which is preliminary data.</text>
</comment>
<dbReference type="EMBL" id="JAODUO010000284">
    <property type="protein sequence ID" value="KAK2184067.1"/>
    <property type="molecule type" value="Genomic_DNA"/>
</dbReference>
<evidence type="ECO:0008006" key="3">
    <source>
        <dbReference type="Google" id="ProtNLM"/>
    </source>
</evidence>
<dbReference type="Gene3D" id="3.90.550.20">
    <property type="match status" value="1"/>
</dbReference>
<dbReference type="Proteomes" id="UP001209878">
    <property type="component" value="Unassembled WGS sequence"/>
</dbReference>
<reference evidence="1" key="1">
    <citation type="journal article" date="2023" name="Mol. Biol. Evol.">
        <title>Third-Generation Sequencing Reveals the Adaptive Role of the Epigenome in Three Deep-Sea Polychaetes.</title>
        <authorList>
            <person name="Perez M."/>
            <person name="Aroh O."/>
            <person name="Sun Y."/>
            <person name="Lan Y."/>
            <person name="Juniper S.K."/>
            <person name="Young C.R."/>
            <person name="Angers B."/>
            <person name="Qian P.Y."/>
        </authorList>
    </citation>
    <scope>NUCLEOTIDE SEQUENCE</scope>
    <source>
        <strain evidence="1">R07B-5</strain>
    </source>
</reference>